<dbReference type="Pfam" id="PF00581">
    <property type="entry name" value="Rhodanese"/>
    <property type="match status" value="1"/>
</dbReference>
<dbReference type="PANTHER" id="PTHR43031">
    <property type="entry name" value="FAD-DEPENDENT OXIDOREDUCTASE"/>
    <property type="match status" value="1"/>
</dbReference>
<reference evidence="2" key="1">
    <citation type="submission" date="2020-01" db="EMBL/GenBank/DDBJ databases">
        <authorList>
            <person name="Meier V. D."/>
            <person name="Meier V D."/>
        </authorList>
    </citation>
    <scope>NUCLEOTIDE SEQUENCE</scope>
    <source>
        <strain evidence="2">HLG_WM_MAG_04</strain>
    </source>
</reference>
<accession>A0A6S6TE78</accession>
<dbReference type="SUPFAM" id="SSF52821">
    <property type="entry name" value="Rhodanese/Cell cycle control phosphatase"/>
    <property type="match status" value="1"/>
</dbReference>
<feature type="domain" description="Rhodanese" evidence="1">
    <location>
        <begin position="25"/>
        <end position="113"/>
    </location>
</feature>
<organism evidence="2">
    <name type="scientific">uncultured Sulfurovum sp</name>
    <dbReference type="NCBI Taxonomy" id="269237"/>
    <lineage>
        <taxon>Bacteria</taxon>
        <taxon>Pseudomonadati</taxon>
        <taxon>Campylobacterota</taxon>
        <taxon>Epsilonproteobacteria</taxon>
        <taxon>Campylobacterales</taxon>
        <taxon>Sulfurovaceae</taxon>
        <taxon>Sulfurovum</taxon>
        <taxon>environmental samples</taxon>
    </lineage>
</organism>
<proteinExistence type="predicted"/>
<dbReference type="SMART" id="SM00450">
    <property type="entry name" value="RHOD"/>
    <property type="match status" value="1"/>
</dbReference>
<dbReference type="PROSITE" id="PS50206">
    <property type="entry name" value="RHODANESE_3"/>
    <property type="match status" value="1"/>
</dbReference>
<dbReference type="InterPro" id="IPR036873">
    <property type="entry name" value="Rhodanese-like_dom_sf"/>
</dbReference>
<gene>
    <name evidence="2" type="ORF">HELGO_WM6547</name>
</gene>
<name>A0A6S6TE78_9BACT</name>
<sequence length="115" mass="12955">MSELLNKPTITSRELEMVLQAREEGKADFLLVDVREMMEYDAGHITGVDILKPTSLFQSWAEEFLNTNKEKTVIFTCRSGNRSGQVQEVFRQNGMENVLNHVGGIISYSGETQLG</sequence>
<dbReference type="EMBL" id="CACVAX010000039">
    <property type="protein sequence ID" value="CAA6813671.1"/>
    <property type="molecule type" value="Genomic_DNA"/>
</dbReference>
<evidence type="ECO:0000259" key="1">
    <source>
        <dbReference type="PROSITE" id="PS50206"/>
    </source>
</evidence>
<evidence type="ECO:0000313" key="2">
    <source>
        <dbReference type="EMBL" id="CAA6813671.1"/>
    </source>
</evidence>
<dbReference type="Gene3D" id="3.40.250.10">
    <property type="entry name" value="Rhodanese-like domain"/>
    <property type="match status" value="1"/>
</dbReference>
<dbReference type="InterPro" id="IPR001763">
    <property type="entry name" value="Rhodanese-like_dom"/>
</dbReference>
<protein>
    <submittedName>
        <fullName evidence="2">Rubredoxin</fullName>
    </submittedName>
</protein>
<dbReference type="InterPro" id="IPR050229">
    <property type="entry name" value="GlpE_sulfurtransferase"/>
</dbReference>
<dbReference type="PANTHER" id="PTHR43031:SF17">
    <property type="entry name" value="SULFURTRANSFERASE YTWF-RELATED"/>
    <property type="match status" value="1"/>
</dbReference>
<dbReference type="AlphaFoldDB" id="A0A6S6TE78"/>
<dbReference type="CDD" id="cd00158">
    <property type="entry name" value="RHOD"/>
    <property type="match status" value="1"/>
</dbReference>